<feature type="compositionally biased region" description="Low complexity" evidence="1">
    <location>
        <begin position="816"/>
        <end position="832"/>
    </location>
</feature>
<feature type="compositionally biased region" description="Low complexity" evidence="1">
    <location>
        <begin position="1043"/>
        <end position="1055"/>
    </location>
</feature>
<proteinExistence type="predicted"/>
<feature type="compositionally biased region" description="Polar residues" evidence="1">
    <location>
        <begin position="50"/>
        <end position="60"/>
    </location>
</feature>
<feature type="region of interest" description="Disordered" evidence="1">
    <location>
        <begin position="769"/>
        <end position="837"/>
    </location>
</feature>
<evidence type="ECO:0000313" key="3">
    <source>
        <dbReference type="EMBL" id="UKJ88985.2"/>
    </source>
</evidence>
<protein>
    <submittedName>
        <fullName evidence="3">Uncharacterized protein</fullName>
    </submittedName>
</protein>
<feature type="region of interest" description="Disordered" evidence="1">
    <location>
        <begin position="589"/>
        <end position="634"/>
    </location>
</feature>
<feature type="compositionally biased region" description="Low complexity" evidence="1">
    <location>
        <begin position="916"/>
        <end position="930"/>
    </location>
</feature>
<keyword evidence="2" id="KW-0732">Signal</keyword>
<feature type="region of interest" description="Disordered" evidence="1">
    <location>
        <begin position="873"/>
        <end position="958"/>
    </location>
</feature>
<sequence>MKWRLLTLVVVIHLFQRVSWVTMVNAMDNDGKKGEGEKGTKPSDDKKTNLRSFPTLTSLNETEKLEQVDLENSSKPEQECADASSSEDPKVKPGKASDVSVMDEKKYKHEEQPIENVEEEEALYESEQRKGALEGPSAGSSAINETRDDEKEKNESSVLNSSNQENKGSQENTSGLDQDNKVSQHINLVSLTVNEKKTEESVESKNYKQEEKTLKDNNGSSMSVSNGNNTTTVRTSNQTSHVDGHNVSSTKTREVTVTKDRKGSHFHSNEAKADKELNKVDEEYDKKLKECLEELDKACENQDKPETQVEEEKDKKDEDQVDQADGMIRDENEEQQSPEDKEQDEQSQGQKKVEEEASETESPMEKFKRVARIANMVQSMRMPSFMAPEDVAENVEVEADEGIDDKDVCEVDEISGAQARHKEYEQVYMSFYTEKRRPSSSEDEVEQGVQSTASADEKVTLVCCAPKEGCYDSEIVIPRENPFNELVMADDGSGLVMGDDHNYSRVVTQQPVGLPPPSEELDQLDSILEDEENKENQEDSHWILHHQLGLECACETPEELMGCGMVRNGPIRTHRATVSDVGGVIQGKNHKEQHGKSYEQCTSGSQGSQEEATAFGKKKDHGEEKKKVQKTSRNNIVEGPEEMIDAVLGDNVRIIRSTAMLLNVWPVDYGNSRQVARIMNMELVDEDNLLGCYYKINVRGQEGDAIPMLIERSTGDEIMRIIRKKKTKEEIKIGCPEIKIPERVRKRVIVMEEGKVVYRAPGVEQVSPTERNILTGEPEAKSVVSTKSASHSETNKTPATNSQSTETEASCTEPISTASSQSVGASSAVSSKASHESLNVSYATPEETIDDQGAVEPKTPSCYREWKFSTESYSSTSTLSTSEESASPKSPIEGVSRLESETEGGEVASLEGEICSSQSESVTSGSSEEQVIFERGAVGGPSTSRDNGGGERPKTPNDCVYYQGAFGRGEHKVQPKRPVSRLGLDKEESIRISPRTTSRVRRRLEFLDEKEEEYEENPSEKGEYIEYGHLEMDESFNERTTSDSEMSSMVRSTSSGGAGIIIGDFSDEETEYLKSVDGETRNSGPSED</sequence>
<feature type="compositionally biased region" description="Low complexity" evidence="1">
    <location>
        <begin position="873"/>
        <end position="887"/>
    </location>
</feature>
<feature type="compositionally biased region" description="Polar residues" evidence="1">
    <location>
        <begin position="238"/>
        <end position="250"/>
    </location>
</feature>
<gene>
    <name evidence="3" type="ORF">MACJ_002231</name>
</gene>
<evidence type="ECO:0000256" key="2">
    <source>
        <dbReference type="SAM" id="SignalP"/>
    </source>
</evidence>
<feature type="chain" id="PRO_5038007554" evidence="2">
    <location>
        <begin position="21"/>
        <end position="1088"/>
    </location>
</feature>
<feature type="compositionally biased region" description="Polar residues" evidence="1">
    <location>
        <begin position="156"/>
        <end position="193"/>
    </location>
</feature>
<feature type="compositionally biased region" description="Basic and acidic residues" evidence="1">
    <location>
        <begin position="102"/>
        <end position="112"/>
    </location>
</feature>
<feature type="compositionally biased region" description="Basic and acidic residues" evidence="1">
    <location>
        <begin position="61"/>
        <end position="78"/>
    </location>
</feature>
<organism evidence="3 4">
    <name type="scientific">Theileria orientalis</name>
    <dbReference type="NCBI Taxonomy" id="68886"/>
    <lineage>
        <taxon>Eukaryota</taxon>
        <taxon>Sar</taxon>
        <taxon>Alveolata</taxon>
        <taxon>Apicomplexa</taxon>
        <taxon>Aconoidasida</taxon>
        <taxon>Piroplasmida</taxon>
        <taxon>Theileriidae</taxon>
        <taxon>Theileria</taxon>
    </lineage>
</organism>
<evidence type="ECO:0000256" key="1">
    <source>
        <dbReference type="SAM" id="MobiDB-lite"/>
    </source>
</evidence>
<dbReference type="Proteomes" id="UP000244803">
    <property type="component" value="Chromosome 3"/>
</dbReference>
<feature type="compositionally biased region" description="Basic and acidic residues" evidence="1">
    <location>
        <begin position="297"/>
        <end position="318"/>
    </location>
</feature>
<evidence type="ECO:0000313" key="4">
    <source>
        <dbReference type="Proteomes" id="UP000244803"/>
    </source>
</evidence>
<feature type="compositionally biased region" description="Acidic residues" evidence="1">
    <location>
        <begin position="331"/>
        <end position="345"/>
    </location>
</feature>
<feature type="compositionally biased region" description="Low complexity" evidence="1">
    <location>
        <begin position="217"/>
        <end position="237"/>
    </location>
</feature>
<feature type="region of interest" description="Disordered" evidence="1">
    <location>
        <begin position="297"/>
        <end position="368"/>
    </location>
</feature>
<feature type="compositionally biased region" description="Polar residues" evidence="1">
    <location>
        <begin position="599"/>
        <end position="611"/>
    </location>
</feature>
<feature type="region of interest" description="Disordered" evidence="1">
    <location>
        <begin position="27"/>
        <end position="280"/>
    </location>
</feature>
<accession>A0A976M5U3</accession>
<feature type="compositionally biased region" description="Basic and acidic residues" evidence="1">
    <location>
        <begin position="29"/>
        <end position="48"/>
    </location>
</feature>
<dbReference type="OrthoDB" id="10661465at2759"/>
<feature type="compositionally biased region" description="Basic and acidic residues" evidence="1">
    <location>
        <begin position="145"/>
        <end position="155"/>
    </location>
</feature>
<dbReference type="AlphaFoldDB" id="A0A976M5U3"/>
<feature type="region of interest" description="Disordered" evidence="1">
    <location>
        <begin position="1069"/>
        <end position="1088"/>
    </location>
</feature>
<dbReference type="EMBL" id="CP056066">
    <property type="protein sequence ID" value="UKJ88985.2"/>
    <property type="molecule type" value="Genomic_DNA"/>
</dbReference>
<feature type="compositionally biased region" description="Basic and acidic residues" evidence="1">
    <location>
        <begin position="1071"/>
        <end position="1080"/>
    </location>
</feature>
<feature type="compositionally biased region" description="Basic and acidic residues" evidence="1">
    <location>
        <begin position="251"/>
        <end position="280"/>
    </location>
</feature>
<feature type="compositionally biased region" description="Basic and acidic residues" evidence="1">
    <location>
        <begin position="194"/>
        <end position="215"/>
    </location>
</feature>
<feature type="region of interest" description="Disordered" evidence="1">
    <location>
        <begin position="1037"/>
        <end position="1062"/>
    </location>
</feature>
<feature type="signal peptide" evidence="2">
    <location>
        <begin position="1"/>
        <end position="20"/>
    </location>
</feature>
<feature type="compositionally biased region" description="Polar residues" evidence="1">
    <location>
        <begin position="783"/>
        <end position="815"/>
    </location>
</feature>
<reference evidence="3" key="1">
    <citation type="submission" date="2022-07" db="EMBL/GenBank/DDBJ databases">
        <title>Evaluation of T. orientalis genome assembly methods using nanopore sequencing and analysis of variation between genomes.</title>
        <authorList>
            <person name="Yam J."/>
            <person name="Micallef M.L."/>
            <person name="Liu M."/>
            <person name="Djordjevic S.P."/>
            <person name="Bogema D.R."/>
            <person name="Jenkins C."/>
        </authorList>
    </citation>
    <scope>NUCLEOTIDE SEQUENCE</scope>
    <source>
        <strain evidence="3">Fish Creek</strain>
    </source>
</reference>
<name>A0A976M5U3_THEOR</name>